<protein>
    <submittedName>
        <fullName evidence="2">3-hydroxyacyl-[acyl-carrier-protein] dehydratase FabZ</fullName>
        <ecNumber evidence="2">4.2.1.59</ecNumber>
    </submittedName>
</protein>
<evidence type="ECO:0000313" key="3">
    <source>
        <dbReference type="Proteomes" id="UP000317178"/>
    </source>
</evidence>
<dbReference type="RefSeq" id="WP_144992125.1">
    <property type="nucleotide sequence ID" value="NZ_CP036281.1"/>
</dbReference>
<dbReference type="KEGG" id="plon:Pla110_01060"/>
<evidence type="ECO:0000313" key="2">
    <source>
        <dbReference type="EMBL" id="QDU78405.1"/>
    </source>
</evidence>
<dbReference type="AlphaFoldDB" id="A0A518CGQ0"/>
<keyword evidence="1 2" id="KW-0456">Lyase</keyword>
<dbReference type="Proteomes" id="UP000317178">
    <property type="component" value="Chromosome"/>
</dbReference>
<sequence length="159" mass="17491">MRWIWIDKFLELESGSHARAVKNITLAEEHLHDHFPGFPVMPGSLMLEGMAQTGGILLGEKNNFEHIVVLAKVPKVVYHSWACPGDTLIYTAKLLSDNEKGGTVACEGHVGDRLVVEAEIVFFHLDSNDPNVKGVDQKNFVFSMNLMSVMEVGKAGTGD</sequence>
<organism evidence="2 3">
    <name type="scientific">Polystyrenella longa</name>
    <dbReference type="NCBI Taxonomy" id="2528007"/>
    <lineage>
        <taxon>Bacteria</taxon>
        <taxon>Pseudomonadati</taxon>
        <taxon>Planctomycetota</taxon>
        <taxon>Planctomycetia</taxon>
        <taxon>Planctomycetales</taxon>
        <taxon>Planctomycetaceae</taxon>
        <taxon>Polystyrenella</taxon>
    </lineage>
</organism>
<dbReference type="Gene3D" id="3.10.129.10">
    <property type="entry name" value="Hotdog Thioesterase"/>
    <property type="match status" value="1"/>
</dbReference>
<dbReference type="PANTHER" id="PTHR30272">
    <property type="entry name" value="3-HYDROXYACYL-[ACYL-CARRIER-PROTEIN] DEHYDRATASE"/>
    <property type="match status" value="1"/>
</dbReference>
<proteinExistence type="predicted"/>
<name>A0A518CGQ0_9PLAN</name>
<evidence type="ECO:0000256" key="1">
    <source>
        <dbReference type="ARBA" id="ARBA00023239"/>
    </source>
</evidence>
<accession>A0A518CGQ0</accession>
<keyword evidence="3" id="KW-1185">Reference proteome</keyword>
<dbReference type="OrthoDB" id="270809at2"/>
<reference evidence="2 3" key="1">
    <citation type="submission" date="2019-02" db="EMBL/GenBank/DDBJ databases">
        <title>Deep-cultivation of Planctomycetes and their phenomic and genomic characterization uncovers novel biology.</title>
        <authorList>
            <person name="Wiegand S."/>
            <person name="Jogler M."/>
            <person name="Boedeker C."/>
            <person name="Pinto D."/>
            <person name="Vollmers J."/>
            <person name="Rivas-Marin E."/>
            <person name="Kohn T."/>
            <person name="Peeters S.H."/>
            <person name="Heuer A."/>
            <person name="Rast P."/>
            <person name="Oberbeckmann S."/>
            <person name="Bunk B."/>
            <person name="Jeske O."/>
            <person name="Meyerdierks A."/>
            <person name="Storesund J.E."/>
            <person name="Kallscheuer N."/>
            <person name="Luecker S."/>
            <person name="Lage O.M."/>
            <person name="Pohl T."/>
            <person name="Merkel B.J."/>
            <person name="Hornburger P."/>
            <person name="Mueller R.-W."/>
            <person name="Bruemmer F."/>
            <person name="Labrenz M."/>
            <person name="Spormann A.M."/>
            <person name="Op den Camp H."/>
            <person name="Overmann J."/>
            <person name="Amann R."/>
            <person name="Jetten M.S.M."/>
            <person name="Mascher T."/>
            <person name="Medema M.H."/>
            <person name="Devos D.P."/>
            <person name="Kaster A.-K."/>
            <person name="Ovreas L."/>
            <person name="Rohde M."/>
            <person name="Galperin M.Y."/>
            <person name="Jogler C."/>
        </authorList>
    </citation>
    <scope>NUCLEOTIDE SEQUENCE [LARGE SCALE GENOMIC DNA]</scope>
    <source>
        <strain evidence="2 3">Pla110</strain>
    </source>
</reference>
<dbReference type="InterPro" id="IPR013114">
    <property type="entry name" value="FabA_FabZ"/>
</dbReference>
<dbReference type="PANTHER" id="PTHR30272:SF1">
    <property type="entry name" value="3-HYDROXYACYL-[ACYL-CARRIER-PROTEIN] DEHYDRATASE"/>
    <property type="match status" value="1"/>
</dbReference>
<dbReference type="InterPro" id="IPR029069">
    <property type="entry name" value="HotDog_dom_sf"/>
</dbReference>
<dbReference type="SUPFAM" id="SSF54637">
    <property type="entry name" value="Thioesterase/thiol ester dehydrase-isomerase"/>
    <property type="match status" value="1"/>
</dbReference>
<dbReference type="EC" id="4.2.1.59" evidence="2"/>
<dbReference type="CDD" id="cd01288">
    <property type="entry name" value="FabZ"/>
    <property type="match status" value="1"/>
</dbReference>
<gene>
    <name evidence="2" type="primary">fabZ_2</name>
    <name evidence="2" type="ORF">Pla110_01060</name>
</gene>
<dbReference type="GO" id="GO:0019171">
    <property type="term" value="F:(3R)-hydroxyacyl-[acyl-carrier-protein] dehydratase activity"/>
    <property type="evidence" value="ECO:0007669"/>
    <property type="project" value="UniProtKB-EC"/>
</dbReference>
<dbReference type="Pfam" id="PF07977">
    <property type="entry name" value="FabA"/>
    <property type="match status" value="1"/>
</dbReference>
<dbReference type="EMBL" id="CP036281">
    <property type="protein sequence ID" value="QDU78405.1"/>
    <property type="molecule type" value="Genomic_DNA"/>
</dbReference>